<dbReference type="AlphaFoldDB" id="A0A9N7TTA1"/>
<keyword evidence="3" id="KW-1185">Reference proteome</keyword>
<evidence type="ECO:0000256" key="1">
    <source>
        <dbReference type="SAM" id="MobiDB-lite"/>
    </source>
</evidence>
<dbReference type="Proteomes" id="UP001153269">
    <property type="component" value="Unassembled WGS sequence"/>
</dbReference>
<sequence>MRISICPGDSPVVSHSRGSEKDTKVFSCGEKVRESEEEGVREKAEETDREKQRERCSFMALVIWMKARRVHESARSPSTTGRPLGLPAFSAWRDELLRGPLEHE</sequence>
<gene>
    <name evidence="2" type="ORF">PLEPLA_LOCUS5850</name>
</gene>
<protein>
    <submittedName>
        <fullName evidence="2">Uncharacterized protein</fullName>
    </submittedName>
</protein>
<dbReference type="EMBL" id="CADEAL010000301">
    <property type="protein sequence ID" value="CAB1418028.1"/>
    <property type="molecule type" value="Genomic_DNA"/>
</dbReference>
<feature type="compositionally biased region" description="Basic and acidic residues" evidence="1">
    <location>
        <begin position="17"/>
        <end position="51"/>
    </location>
</feature>
<accession>A0A9N7TTA1</accession>
<organism evidence="2 3">
    <name type="scientific">Pleuronectes platessa</name>
    <name type="common">European plaice</name>
    <dbReference type="NCBI Taxonomy" id="8262"/>
    <lineage>
        <taxon>Eukaryota</taxon>
        <taxon>Metazoa</taxon>
        <taxon>Chordata</taxon>
        <taxon>Craniata</taxon>
        <taxon>Vertebrata</taxon>
        <taxon>Euteleostomi</taxon>
        <taxon>Actinopterygii</taxon>
        <taxon>Neopterygii</taxon>
        <taxon>Teleostei</taxon>
        <taxon>Neoteleostei</taxon>
        <taxon>Acanthomorphata</taxon>
        <taxon>Carangaria</taxon>
        <taxon>Pleuronectiformes</taxon>
        <taxon>Pleuronectoidei</taxon>
        <taxon>Pleuronectidae</taxon>
        <taxon>Pleuronectes</taxon>
    </lineage>
</organism>
<evidence type="ECO:0000313" key="2">
    <source>
        <dbReference type="EMBL" id="CAB1418028.1"/>
    </source>
</evidence>
<feature type="region of interest" description="Disordered" evidence="1">
    <location>
        <begin position="1"/>
        <end position="51"/>
    </location>
</feature>
<reference evidence="2" key="1">
    <citation type="submission" date="2020-03" db="EMBL/GenBank/DDBJ databases">
        <authorList>
            <person name="Weist P."/>
        </authorList>
    </citation>
    <scope>NUCLEOTIDE SEQUENCE</scope>
</reference>
<proteinExistence type="predicted"/>
<name>A0A9N7TTA1_PLEPL</name>
<evidence type="ECO:0000313" key="3">
    <source>
        <dbReference type="Proteomes" id="UP001153269"/>
    </source>
</evidence>
<comment type="caution">
    <text evidence="2">The sequence shown here is derived from an EMBL/GenBank/DDBJ whole genome shotgun (WGS) entry which is preliminary data.</text>
</comment>